<organism evidence="2 3">
    <name type="scientific">Agaricus bisporus var. burnettii (strain JB137-S8 / ATCC MYA-4627 / FGSC 10392)</name>
    <name type="common">White button mushroom</name>
    <dbReference type="NCBI Taxonomy" id="597362"/>
    <lineage>
        <taxon>Eukaryota</taxon>
        <taxon>Fungi</taxon>
        <taxon>Dikarya</taxon>
        <taxon>Basidiomycota</taxon>
        <taxon>Agaricomycotina</taxon>
        <taxon>Agaricomycetes</taxon>
        <taxon>Agaricomycetidae</taxon>
        <taxon>Agaricales</taxon>
        <taxon>Agaricineae</taxon>
        <taxon>Agaricaceae</taxon>
        <taxon>Agaricus</taxon>
    </lineage>
</organism>
<dbReference type="HOGENOM" id="CLU_2811776_0_0_1"/>
<dbReference type="AlphaFoldDB" id="K5WE52"/>
<dbReference type="KEGG" id="abp:AGABI1DRAFT134560"/>
<dbReference type="GeneID" id="18828300"/>
<proteinExistence type="predicted"/>
<evidence type="ECO:0000313" key="2">
    <source>
        <dbReference type="EMBL" id="EKM73536.1"/>
    </source>
</evidence>
<dbReference type="InParanoid" id="K5WE52"/>
<dbReference type="EMBL" id="JH972514">
    <property type="protein sequence ID" value="EKM73536.1"/>
    <property type="molecule type" value="Genomic_DNA"/>
</dbReference>
<sequence length="67" mass="6916">MALPHAPGAQGGTGPGSRAADLTIPTTDDDRLANVGAGRSAHDGIVNVDPSNTRRAPCLLEKLKARW</sequence>
<evidence type="ECO:0000313" key="3">
    <source>
        <dbReference type="Proteomes" id="UP000008493"/>
    </source>
</evidence>
<feature type="region of interest" description="Disordered" evidence="1">
    <location>
        <begin position="1"/>
        <end position="52"/>
    </location>
</feature>
<name>K5WE52_AGABU</name>
<dbReference type="RefSeq" id="XP_007335825.1">
    <property type="nucleotide sequence ID" value="XM_007335763.1"/>
</dbReference>
<gene>
    <name evidence="2" type="ORF">AGABI1DRAFT_134560</name>
</gene>
<accession>K5WE52</accession>
<protein>
    <submittedName>
        <fullName evidence="2">Uncharacterized protein</fullName>
    </submittedName>
</protein>
<reference evidence="3" key="1">
    <citation type="journal article" date="2012" name="Proc. Natl. Acad. Sci. U.S.A.">
        <title>Genome sequence of the button mushroom Agaricus bisporus reveals mechanisms governing adaptation to a humic-rich ecological niche.</title>
        <authorList>
            <person name="Morin E."/>
            <person name="Kohler A."/>
            <person name="Baker A.R."/>
            <person name="Foulongne-Oriol M."/>
            <person name="Lombard V."/>
            <person name="Nagy L.G."/>
            <person name="Ohm R.A."/>
            <person name="Patyshakuliyeva A."/>
            <person name="Brun A."/>
            <person name="Aerts A.L."/>
            <person name="Bailey A.M."/>
            <person name="Billette C."/>
            <person name="Coutinho P.M."/>
            <person name="Deakin G."/>
            <person name="Doddapaneni H."/>
            <person name="Floudas D."/>
            <person name="Grimwood J."/>
            <person name="Hilden K."/>
            <person name="Kuees U."/>
            <person name="LaButti K.M."/>
            <person name="Lapidus A."/>
            <person name="Lindquist E.A."/>
            <person name="Lucas S.M."/>
            <person name="Murat C."/>
            <person name="Riley R.W."/>
            <person name="Salamov A.A."/>
            <person name="Schmutz J."/>
            <person name="Subramanian V."/>
            <person name="Woesten H.A.B."/>
            <person name="Xu J."/>
            <person name="Eastwood D.C."/>
            <person name="Foster G.D."/>
            <person name="Sonnenberg A.S."/>
            <person name="Cullen D."/>
            <person name="de Vries R.P."/>
            <person name="Lundell T."/>
            <person name="Hibbett D.S."/>
            <person name="Henrissat B."/>
            <person name="Burton K.S."/>
            <person name="Kerrigan R.W."/>
            <person name="Challen M.P."/>
            <person name="Grigoriev I.V."/>
            <person name="Martin F."/>
        </authorList>
    </citation>
    <scope>NUCLEOTIDE SEQUENCE [LARGE SCALE GENOMIC DNA]</scope>
    <source>
        <strain evidence="3">JB137-S8 / ATCC MYA-4627 / FGSC 10392</strain>
    </source>
</reference>
<evidence type="ECO:0000256" key="1">
    <source>
        <dbReference type="SAM" id="MobiDB-lite"/>
    </source>
</evidence>
<keyword evidence="3" id="KW-1185">Reference proteome</keyword>
<dbReference type="Proteomes" id="UP000008493">
    <property type="component" value="Unassembled WGS sequence"/>
</dbReference>